<dbReference type="KEGG" id="psl:Psta_2674"/>
<proteinExistence type="predicted"/>
<dbReference type="AlphaFoldDB" id="D2R6P3"/>
<reference evidence="2 3" key="1">
    <citation type="journal article" date="2009" name="Stand. Genomic Sci.">
        <title>Complete genome sequence of Pirellula staleyi type strain (ATCC 27377).</title>
        <authorList>
            <person name="Clum A."/>
            <person name="Tindall B.J."/>
            <person name="Sikorski J."/>
            <person name="Ivanova N."/>
            <person name="Mavrommatis K."/>
            <person name="Lucas S."/>
            <person name="Glavina del Rio T."/>
            <person name="Nolan M."/>
            <person name="Chen F."/>
            <person name="Tice H."/>
            <person name="Pitluck S."/>
            <person name="Cheng J.F."/>
            <person name="Chertkov O."/>
            <person name="Brettin T."/>
            <person name="Han C."/>
            <person name="Detter J.C."/>
            <person name="Kuske C."/>
            <person name="Bruce D."/>
            <person name="Goodwin L."/>
            <person name="Ovchinikova G."/>
            <person name="Pati A."/>
            <person name="Mikhailova N."/>
            <person name="Chen A."/>
            <person name="Palaniappan K."/>
            <person name="Land M."/>
            <person name="Hauser L."/>
            <person name="Chang Y.J."/>
            <person name="Jeffries C.D."/>
            <person name="Chain P."/>
            <person name="Rohde M."/>
            <person name="Goker M."/>
            <person name="Bristow J."/>
            <person name="Eisen J.A."/>
            <person name="Markowitz V."/>
            <person name="Hugenholtz P."/>
            <person name="Kyrpides N.C."/>
            <person name="Klenk H.P."/>
            <person name="Lapidus A."/>
        </authorList>
    </citation>
    <scope>NUCLEOTIDE SEQUENCE [LARGE SCALE GENOMIC DNA]</scope>
    <source>
        <strain evidence="3">ATCC 27377 / DSM 6068 / ICPB 4128</strain>
    </source>
</reference>
<accession>D2R6P3</accession>
<evidence type="ECO:0000313" key="3">
    <source>
        <dbReference type="Proteomes" id="UP000001887"/>
    </source>
</evidence>
<gene>
    <name evidence="2" type="ordered locus">Psta_2674</name>
</gene>
<keyword evidence="1" id="KW-0732">Signal</keyword>
<dbReference type="HOGENOM" id="CLU_1531167_0_0_0"/>
<keyword evidence="3" id="KW-1185">Reference proteome</keyword>
<name>D2R6P3_PIRSD</name>
<feature type="signal peptide" evidence="1">
    <location>
        <begin position="1"/>
        <end position="29"/>
    </location>
</feature>
<feature type="chain" id="PRO_5003036075" evidence="1">
    <location>
        <begin position="30"/>
        <end position="175"/>
    </location>
</feature>
<organism evidence="2 3">
    <name type="scientific">Pirellula staleyi (strain ATCC 27377 / DSM 6068 / ICPB 4128)</name>
    <name type="common">Pirella staleyi</name>
    <dbReference type="NCBI Taxonomy" id="530564"/>
    <lineage>
        <taxon>Bacteria</taxon>
        <taxon>Pseudomonadati</taxon>
        <taxon>Planctomycetota</taxon>
        <taxon>Planctomycetia</taxon>
        <taxon>Pirellulales</taxon>
        <taxon>Pirellulaceae</taxon>
        <taxon>Pirellula</taxon>
    </lineage>
</organism>
<dbReference type="EMBL" id="CP001848">
    <property type="protein sequence ID" value="ADB17343.1"/>
    <property type="molecule type" value="Genomic_DNA"/>
</dbReference>
<evidence type="ECO:0000256" key="1">
    <source>
        <dbReference type="SAM" id="SignalP"/>
    </source>
</evidence>
<protein>
    <submittedName>
        <fullName evidence="2">Uncharacterized protein</fullName>
    </submittedName>
</protein>
<sequence length="175" mass="18834" precursor="true">MLHLLNLAKVVIAALLVSAAATFVSSAAAQETATPEAISRAIHESPAFLQGSKSHEILEQVDAGGIRAMLANFDDGEEDAAEVGSLADTTWVGDDAVGVCTFKFHANGKLSYAYGGAVYHDGFWKQDGSKVHFEVNNKYRESDMVINGDKMMGKGYNVAQDKWELTLFKVASFAK</sequence>
<dbReference type="Proteomes" id="UP000001887">
    <property type="component" value="Chromosome"/>
</dbReference>
<evidence type="ECO:0000313" key="2">
    <source>
        <dbReference type="EMBL" id="ADB17343.1"/>
    </source>
</evidence>